<accession>G2YSU3</accession>
<dbReference type="HOGENOM" id="CLU_3159898_0_0_1"/>
<sequence>MIPIPTCRLWLSMKLSTRNHGKAGYYLIDQVSHGQWTTATHSHGDQIV</sequence>
<dbReference type="InParanoid" id="G2YSU3"/>
<evidence type="ECO:0000313" key="1">
    <source>
        <dbReference type="EMBL" id="CCD54691.1"/>
    </source>
</evidence>
<name>G2YSU3_BOTF4</name>
<gene>
    <name evidence="1" type="ORF">BofuT4_uP127390.1</name>
</gene>
<protein>
    <submittedName>
        <fullName evidence="1">Uncharacterized protein</fullName>
    </submittedName>
</protein>
<reference evidence="2" key="1">
    <citation type="journal article" date="2011" name="PLoS Genet.">
        <title>Genomic analysis of the necrotrophic fungal pathogens Sclerotinia sclerotiorum and Botrytis cinerea.</title>
        <authorList>
            <person name="Amselem J."/>
            <person name="Cuomo C.A."/>
            <person name="van Kan J.A."/>
            <person name="Viaud M."/>
            <person name="Benito E.P."/>
            <person name="Couloux A."/>
            <person name="Coutinho P.M."/>
            <person name="de Vries R.P."/>
            <person name="Dyer P.S."/>
            <person name="Fillinger S."/>
            <person name="Fournier E."/>
            <person name="Gout L."/>
            <person name="Hahn M."/>
            <person name="Kohn L."/>
            <person name="Lapalu N."/>
            <person name="Plummer K.M."/>
            <person name="Pradier J.M."/>
            <person name="Quevillon E."/>
            <person name="Sharon A."/>
            <person name="Simon A."/>
            <person name="ten Have A."/>
            <person name="Tudzynski B."/>
            <person name="Tudzynski P."/>
            <person name="Wincker P."/>
            <person name="Andrew M."/>
            <person name="Anthouard V."/>
            <person name="Beever R.E."/>
            <person name="Beffa R."/>
            <person name="Benoit I."/>
            <person name="Bouzid O."/>
            <person name="Brault B."/>
            <person name="Chen Z."/>
            <person name="Choquer M."/>
            <person name="Collemare J."/>
            <person name="Cotton P."/>
            <person name="Danchin E.G."/>
            <person name="Da Silva C."/>
            <person name="Gautier A."/>
            <person name="Giraud C."/>
            <person name="Giraud T."/>
            <person name="Gonzalez C."/>
            <person name="Grossetete S."/>
            <person name="Guldener U."/>
            <person name="Henrissat B."/>
            <person name="Howlett B.J."/>
            <person name="Kodira C."/>
            <person name="Kretschmer M."/>
            <person name="Lappartient A."/>
            <person name="Leroch M."/>
            <person name="Levis C."/>
            <person name="Mauceli E."/>
            <person name="Neuveglise C."/>
            <person name="Oeser B."/>
            <person name="Pearson M."/>
            <person name="Poulain J."/>
            <person name="Poussereau N."/>
            <person name="Quesneville H."/>
            <person name="Rascle C."/>
            <person name="Schumacher J."/>
            <person name="Segurens B."/>
            <person name="Sexton A."/>
            <person name="Silva E."/>
            <person name="Sirven C."/>
            <person name="Soanes D.M."/>
            <person name="Talbot N.J."/>
            <person name="Templeton M."/>
            <person name="Yandava C."/>
            <person name="Yarden O."/>
            <person name="Zeng Q."/>
            <person name="Rollins J.A."/>
            <person name="Lebrun M.H."/>
            <person name="Dickman M."/>
        </authorList>
    </citation>
    <scope>NUCLEOTIDE SEQUENCE [LARGE SCALE GENOMIC DNA]</scope>
    <source>
        <strain evidence="2">T4</strain>
    </source>
</reference>
<evidence type="ECO:0000313" key="2">
    <source>
        <dbReference type="Proteomes" id="UP000008177"/>
    </source>
</evidence>
<dbReference type="AlphaFoldDB" id="G2YSU3"/>
<dbReference type="Proteomes" id="UP000008177">
    <property type="component" value="Unplaced contigs"/>
</dbReference>
<proteinExistence type="predicted"/>
<dbReference type="EMBL" id="FQ790351">
    <property type="protein sequence ID" value="CCD54691.1"/>
    <property type="molecule type" value="Genomic_DNA"/>
</dbReference>
<organism evidence="1 2">
    <name type="scientific">Botryotinia fuckeliana (strain T4)</name>
    <name type="common">Noble rot fungus</name>
    <name type="synonym">Botrytis cinerea</name>
    <dbReference type="NCBI Taxonomy" id="999810"/>
    <lineage>
        <taxon>Eukaryota</taxon>
        <taxon>Fungi</taxon>
        <taxon>Dikarya</taxon>
        <taxon>Ascomycota</taxon>
        <taxon>Pezizomycotina</taxon>
        <taxon>Leotiomycetes</taxon>
        <taxon>Helotiales</taxon>
        <taxon>Sclerotiniaceae</taxon>
        <taxon>Botrytis</taxon>
    </lineage>
</organism>